<gene>
    <name evidence="1" type="ORF">BDN71DRAFT_1459167</name>
</gene>
<organism evidence="1 2">
    <name type="scientific">Pleurotus eryngii</name>
    <name type="common">Boletus of the steppes</name>
    <dbReference type="NCBI Taxonomy" id="5323"/>
    <lineage>
        <taxon>Eukaryota</taxon>
        <taxon>Fungi</taxon>
        <taxon>Dikarya</taxon>
        <taxon>Basidiomycota</taxon>
        <taxon>Agaricomycotina</taxon>
        <taxon>Agaricomycetes</taxon>
        <taxon>Agaricomycetidae</taxon>
        <taxon>Agaricales</taxon>
        <taxon>Pleurotineae</taxon>
        <taxon>Pleurotaceae</taxon>
        <taxon>Pleurotus</taxon>
    </lineage>
</organism>
<dbReference type="Proteomes" id="UP000807025">
    <property type="component" value="Unassembled WGS sequence"/>
</dbReference>
<evidence type="ECO:0000313" key="2">
    <source>
        <dbReference type="Proteomes" id="UP000807025"/>
    </source>
</evidence>
<evidence type="ECO:0000313" key="1">
    <source>
        <dbReference type="EMBL" id="KAF9486738.1"/>
    </source>
</evidence>
<reference evidence="1" key="1">
    <citation type="submission" date="2020-11" db="EMBL/GenBank/DDBJ databases">
        <authorList>
            <consortium name="DOE Joint Genome Institute"/>
            <person name="Ahrendt S."/>
            <person name="Riley R."/>
            <person name="Andreopoulos W."/>
            <person name="Labutti K."/>
            <person name="Pangilinan J."/>
            <person name="Ruiz-Duenas F.J."/>
            <person name="Barrasa J.M."/>
            <person name="Sanchez-Garcia M."/>
            <person name="Camarero S."/>
            <person name="Miyauchi S."/>
            <person name="Serrano A."/>
            <person name="Linde D."/>
            <person name="Babiker R."/>
            <person name="Drula E."/>
            <person name="Ayuso-Fernandez I."/>
            <person name="Pacheco R."/>
            <person name="Padilla G."/>
            <person name="Ferreira P."/>
            <person name="Barriuso J."/>
            <person name="Kellner H."/>
            <person name="Castanera R."/>
            <person name="Alfaro M."/>
            <person name="Ramirez L."/>
            <person name="Pisabarro A.G."/>
            <person name="Kuo A."/>
            <person name="Tritt A."/>
            <person name="Lipzen A."/>
            <person name="He G."/>
            <person name="Yan M."/>
            <person name="Ng V."/>
            <person name="Cullen D."/>
            <person name="Martin F."/>
            <person name="Rosso M.-N."/>
            <person name="Henrissat B."/>
            <person name="Hibbett D."/>
            <person name="Martinez A.T."/>
            <person name="Grigoriev I.V."/>
        </authorList>
    </citation>
    <scope>NUCLEOTIDE SEQUENCE</scope>
    <source>
        <strain evidence="1">ATCC 90797</strain>
    </source>
</reference>
<comment type="caution">
    <text evidence="1">The sequence shown here is derived from an EMBL/GenBank/DDBJ whole genome shotgun (WGS) entry which is preliminary data.</text>
</comment>
<name>A0A9P5ZES0_PLEER</name>
<proteinExistence type="predicted"/>
<accession>A0A9P5ZES0</accession>
<dbReference type="AlphaFoldDB" id="A0A9P5ZES0"/>
<protein>
    <submittedName>
        <fullName evidence="1">Uncharacterized protein</fullName>
    </submittedName>
</protein>
<dbReference type="EMBL" id="MU154960">
    <property type="protein sequence ID" value="KAF9486738.1"/>
    <property type="molecule type" value="Genomic_DNA"/>
</dbReference>
<dbReference type="OrthoDB" id="3365472at2759"/>
<keyword evidence="2" id="KW-1185">Reference proteome</keyword>
<sequence length="174" mass="19716">MEEVYWKHNACAHRSKGVYSTIGTKDISSIPTPAPSLRRGPTKMNSCSTTITCVQRPLVHPLAQGKLLTPNIKLQDYTRSCSSLSSSMIRSPSSKGNQVEDGAYGYERPVIETRSWSYDNVPTYQPMKMPPSIKKRKVKQIVDGVEKEVTIQVQVENNGKRLFNFPDKEYYTQR</sequence>